<organism evidence="2 3">
    <name type="scientific">Actinoplanes flavus</name>
    <dbReference type="NCBI Taxonomy" id="2820290"/>
    <lineage>
        <taxon>Bacteria</taxon>
        <taxon>Bacillati</taxon>
        <taxon>Actinomycetota</taxon>
        <taxon>Actinomycetes</taxon>
        <taxon>Micromonosporales</taxon>
        <taxon>Micromonosporaceae</taxon>
        <taxon>Actinoplanes</taxon>
    </lineage>
</organism>
<protein>
    <submittedName>
        <fullName evidence="2">Uncharacterized protein</fullName>
    </submittedName>
</protein>
<dbReference type="RefSeq" id="WP_208471792.1">
    <property type="nucleotide sequence ID" value="NZ_JAGFNS010000029.1"/>
</dbReference>
<proteinExistence type="predicted"/>
<dbReference type="Proteomes" id="UP000679690">
    <property type="component" value="Unassembled WGS sequence"/>
</dbReference>
<keyword evidence="1" id="KW-0472">Membrane</keyword>
<accession>A0ABS3UVI9</accession>
<keyword evidence="3" id="KW-1185">Reference proteome</keyword>
<comment type="caution">
    <text evidence="2">The sequence shown here is derived from an EMBL/GenBank/DDBJ whole genome shotgun (WGS) entry which is preliminary data.</text>
</comment>
<feature type="transmembrane region" description="Helical" evidence="1">
    <location>
        <begin position="195"/>
        <end position="214"/>
    </location>
</feature>
<keyword evidence="1" id="KW-1133">Transmembrane helix</keyword>
<keyword evidence="1" id="KW-0812">Transmembrane</keyword>
<evidence type="ECO:0000256" key="1">
    <source>
        <dbReference type="SAM" id="Phobius"/>
    </source>
</evidence>
<evidence type="ECO:0000313" key="3">
    <source>
        <dbReference type="Proteomes" id="UP000679690"/>
    </source>
</evidence>
<feature type="transmembrane region" description="Helical" evidence="1">
    <location>
        <begin position="70"/>
        <end position="90"/>
    </location>
</feature>
<name>A0ABS3UVI9_9ACTN</name>
<evidence type="ECO:0000313" key="2">
    <source>
        <dbReference type="EMBL" id="MBO3742598.1"/>
    </source>
</evidence>
<feature type="transmembrane region" description="Helical" evidence="1">
    <location>
        <begin position="169"/>
        <end position="189"/>
    </location>
</feature>
<sequence length="230" mass="25594">MPAIITRTDLVIPANMVSDLDIPPLAVTNAAPDPEWADVPISQLAYRRDPSQRLPLDPRTAKAIRRHRRLAPWALPVNLTALVVFWIAIFMDDLPLAVQLAGIGMHMTTTLGWHRVVAGLPPQQPRRLRSGDLRIPEVPVEVAEQWITRNPGVTATDEPMPRPHSRRYYAGWSIGLVTTAIVLVVIMANNGREDFILLWMLAPVILVSGLVMALRTQPPARGKPKYTLLD</sequence>
<gene>
    <name evidence="2" type="ORF">J5X75_34315</name>
</gene>
<dbReference type="EMBL" id="JAGFNS010000029">
    <property type="protein sequence ID" value="MBO3742598.1"/>
    <property type="molecule type" value="Genomic_DNA"/>
</dbReference>
<reference evidence="2 3" key="1">
    <citation type="submission" date="2021-03" db="EMBL/GenBank/DDBJ databases">
        <title>Actinoplanes flavus sp. nov., a novel actinomycete isolated from Coconut Palm rhizosphere soil.</title>
        <authorList>
            <person name="Luo X."/>
        </authorList>
    </citation>
    <scope>NUCLEOTIDE SEQUENCE [LARGE SCALE GENOMIC DNA]</scope>
    <source>
        <strain evidence="2 3">NEAU-H7</strain>
    </source>
</reference>